<keyword evidence="4" id="KW-1133">Transmembrane helix</keyword>
<dbReference type="SUPFAM" id="SSF54184">
    <property type="entry name" value="Penicillin-binding protein 2x (pbp-2x), c-terminal domain"/>
    <property type="match status" value="1"/>
</dbReference>
<dbReference type="Pfam" id="PF03717">
    <property type="entry name" value="PBP_dimer"/>
    <property type="match status" value="1"/>
</dbReference>
<dbReference type="Pfam" id="PF03793">
    <property type="entry name" value="PASTA"/>
    <property type="match status" value="1"/>
</dbReference>
<evidence type="ECO:0000313" key="6">
    <source>
        <dbReference type="EMBL" id="TGN20905.1"/>
    </source>
</evidence>
<organism evidence="6 7">
    <name type="scientific">Leptospira idonii</name>
    <dbReference type="NCBI Taxonomy" id="1193500"/>
    <lineage>
        <taxon>Bacteria</taxon>
        <taxon>Pseudomonadati</taxon>
        <taxon>Spirochaetota</taxon>
        <taxon>Spirochaetia</taxon>
        <taxon>Leptospirales</taxon>
        <taxon>Leptospiraceae</taxon>
        <taxon>Leptospira</taxon>
    </lineage>
</organism>
<comment type="subcellular location">
    <subcellularLocation>
        <location evidence="1">Membrane</location>
    </subcellularLocation>
</comment>
<feature type="domain" description="PASTA" evidence="5">
    <location>
        <begin position="548"/>
        <end position="603"/>
    </location>
</feature>
<dbReference type="SUPFAM" id="SSF56519">
    <property type="entry name" value="Penicillin binding protein dimerisation domain"/>
    <property type="match status" value="1"/>
</dbReference>
<dbReference type="CDD" id="cd06575">
    <property type="entry name" value="PASTA_Pbp2x-like_2"/>
    <property type="match status" value="1"/>
</dbReference>
<dbReference type="PROSITE" id="PS51178">
    <property type="entry name" value="PASTA"/>
    <property type="match status" value="1"/>
</dbReference>
<keyword evidence="4" id="KW-0812">Transmembrane</keyword>
<evidence type="ECO:0000256" key="1">
    <source>
        <dbReference type="ARBA" id="ARBA00004370"/>
    </source>
</evidence>
<dbReference type="RefSeq" id="WP_135758778.1">
    <property type="nucleotide sequence ID" value="NZ_RQHW01000003.1"/>
</dbReference>
<accession>A0A4R9M509</accession>
<dbReference type="PANTHER" id="PTHR30627:SF1">
    <property type="entry name" value="PEPTIDOGLYCAN D,D-TRANSPEPTIDASE FTSI"/>
    <property type="match status" value="1"/>
</dbReference>
<evidence type="ECO:0000259" key="5">
    <source>
        <dbReference type="PROSITE" id="PS51178"/>
    </source>
</evidence>
<keyword evidence="3 4" id="KW-0472">Membrane</keyword>
<dbReference type="GO" id="GO:0008658">
    <property type="term" value="F:penicillin binding"/>
    <property type="evidence" value="ECO:0007669"/>
    <property type="project" value="InterPro"/>
</dbReference>
<sequence length="603" mass="66961">MNESKQRLTVIFYFILGLFAILLGRVVYLTYFNDNIINLKSNKLVQRGTIYDRRGIELALSQESGTVGIDPPNIYDLELTSQELAPILGQSSDKLFHAIREKQNYFLLKREIDIKKANQIKALSLPGVRVEKEFKRIYPQSSLASNLIGFTGYDDDKALSGLEAIYNLEMLSTGDAESTKGNNIHLTIDSIIQYRLEKSLGKAFLETQSKRGIGILMDIDSGKILAMASFPNFDPNHFQDYPADSHTNWGIRHVYEPGSTMKIFIALMLLNEGAILPHEKFNCPGYIEVGKTVIRCTEQHGPVNLEEILQYSCNVGIIKAAQKVSDATFHRYLDHFNFGKRTNFSLHEARGYLTPLSKWNKSTHYFLPIGQGLSVTPIQLITSAAAVMNGGILHEPSVVSHITNSYGELVHEFTPRNEALGVKKGAAKKTLEAMSKAVRLGTGKKAYIENYFIAGKTGTSQKARAGQGYQEGLFTASFLGFFPSEKPKYVGLIVFDEPGGASHTGGGIAAPVFREVVESIIPIVEKSEKAQVYALKSRKEKIFKFDLNTVPDFTGITASESIQILKKLNIPYQIIGSGFVVKQEPKQGTPIKGITEIKLFLQN</sequence>
<proteinExistence type="predicted"/>
<dbReference type="EMBL" id="RQHW01000003">
    <property type="protein sequence ID" value="TGN20905.1"/>
    <property type="molecule type" value="Genomic_DNA"/>
</dbReference>
<dbReference type="InterPro" id="IPR012338">
    <property type="entry name" value="Beta-lactam/transpept-like"/>
</dbReference>
<keyword evidence="2" id="KW-0378">Hydrolase</keyword>
<comment type="caution">
    <text evidence="6">The sequence shown here is derived from an EMBL/GenBank/DDBJ whole genome shotgun (WGS) entry which is preliminary data.</text>
</comment>
<dbReference type="Pfam" id="PF00905">
    <property type="entry name" value="Transpeptidase"/>
    <property type="match status" value="1"/>
</dbReference>
<gene>
    <name evidence="6" type="ORF">EHS15_01580</name>
</gene>
<dbReference type="Gene3D" id="3.30.450.330">
    <property type="match status" value="1"/>
</dbReference>
<dbReference type="GO" id="GO:0005886">
    <property type="term" value="C:plasma membrane"/>
    <property type="evidence" value="ECO:0007669"/>
    <property type="project" value="TreeGrafter"/>
</dbReference>
<dbReference type="Gene3D" id="3.40.710.10">
    <property type="entry name" value="DD-peptidase/beta-lactamase superfamily"/>
    <property type="match status" value="1"/>
</dbReference>
<dbReference type="Gene3D" id="3.90.1310.10">
    <property type="entry name" value="Penicillin-binding protein 2a (Domain 2)"/>
    <property type="match status" value="1"/>
</dbReference>
<dbReference type="InterPro" id="IPR001460">
    <property type="entry name" value="PCN-bd_Tpept"/>
</dbReference>
<dbReference type="SMART" id="SM00740">
    <property type="entry name" value="PASTA"/>
    <property type="match status" value="1"/>
</dbReference>
<dbReference type="InterPro" id="IPR036138">
    <property type="entry name" value="PBP_dimer_sf"/>
</dbReference>
<dbReference type="GO" id="GO:0071555">
    <property type="term" value="P:cell wall organization"/>
    <property type="evidence" value="ECO:0007669"/>
    <property type="project" value="TreeGrafter"/>
</dbReference>
<dbReference type="GO" id="GO:0004180">
    <property type="term" value="F:carboxypeptidase activity"/>
    <property type="evidence" value="ECO:0007669"/>
    <property type="project" value="UniProtKB-KW"/>
</dbReference>
<keyword evidence="2" id="KW-0121">Carboxypeptidase</keyword>
<dbReference type="InterPro" id="IPR005311">
    <property type="entry name" value="PBP_dimer"/>
</dbReference>
<protein>
    <submittedName>
        <fullName evidence="6">PASTA domain-containing protein</fullName>
    </submittedName>
</protein>
<feature type="transmembrane region" description="Helical" evidence="4">
    <location>
        <begin position="12"/>
        <end position="32"/>
    </location>
</feature>
<dbReference type="InterPro" id="IPR050515">
    <property type="entry name" value="Beta-lactam/transpept"/>
</dbReference>
<name>A0A4R9M509_9LEPT</name>
<dbReference type="AlphaFoldDB" id="A0A4R9M509"/>
<dbReference type="Proteomes" id="UP000298058">
    <property type="component" value="Unassembled WGS sequence"/>
</dbReference>
<evidence type="ECO:0000256" key="4">
    <source>
        <dbReference type="SAM" id="Phobius"/>
    </source>
</evidence>
<keyword evidence="7" id="KW-1185">Reference proteome</keyword>
<dbReference type="OrthoDB" id="9770103at2"/>
<evidence type="ECO:0000256" key="3">
    <source>
        <dbReference type="ARBA" id="ARBA00023136"/>
    </source>
</evidence>
<evidence type="ECO:0000256" key="2">
    <source>
        <dbReference type="ARBA" id="ARBA00022645"/>
    </source>
</evidence>
<evidence type="ECO:0000313" key="7">
    <source>
        <dbReference type="Proteomes" id="UP000298058"/>
    </source>
</evidence>
<keyword evidence="2" id="KW-0645">Protease</keyword>
<dbReference type="InterPro" id="IPR005543">
    <property type="entry name" value="PASTA_dom"/>
</dbReference>
<reference evidence="6" key="1">
    <citation type="journal article" date="2019" name="PLoS Negl. Trop. Dis.">
        <title>Revisiting the worldwide diversity of Leptospira species in the environment.</title>
        <authorList>
            <person name="Vincent A.T."/>
            <person name="Schiettekatte O."/>
            <person name="Bourhy P."/>
            <person name="Veyrier F.J."/>
            <person name="Picardeau M."/>
        </authorList>
    </citation>
    <scope>NUCLEOTIDE SEQUENCE [LARGE SCALE GENOMIC DNA]</scope>
    <source>
        <strain evidence="6">201300427</strain>
    </source>
</reference>
<dbReference type="SUPFAM" id="SSF56601">
    <property type="entry name" value="beta-lactamase/transpeptidase-like"/>
    <property type="match status" value="1"/>
</dbReference>
<dbReference type="PANTHER" id="PTHR30627">
    <property type="entry name" value="PEPTIDOGLYCAN D,D-TRANSPEPTIDASE"/>
    <property type="match status" value="1"/>
</dbReference>